<feature type="transmembrane region" description="Helical" evidence="6">
    <location>
        <begin position="362"/>
        <end position="383"/>
    </location>
</feature>
<reference evidence="9 10" key="1">
    <citation type="submission" date="2020-08" db="EMBL/GenBank/DDBJ databases">
        <title>Genomic Encyclopedia of Type Strains, Phase IV (KMG-V): Genome sequencing to study the core and pangenomes of soil and plant-associated prokaryotes.</title>
        <authorList>
            <person name="Whitman W."/>
        </authorList>
    </citation>
    <scope>NUCLEOTIDE SEQUENCE [LARGE SCALE GENOMIC DNA]</scope>
    <source>
        <strain evidence="9 10">SEMIA 4084</strain>
    </source>
</reference>
<dbReference type="EMBL" id="JACHBK010000002">
    <property type="protein sequence ID" value="MBB5534139.1"/>
    <property type="molecule type" value="Genomic_DNA"/>
</dbReference>
<dbReference type="InterPro" id="IPR029787">
    <property type="entry name" value="Nucleotide_cyclase"/>
</dbReference>
<keyword evidence="2" id="KW-1003">Cell membrane</keyword>
<dbReference type="PROSITE" id="PS50125">
    <property type="entry name" value="GUANYLATE_CYCLASE_2"/>
    <property type="match status" value="1"/>
</dbReference>
<dbReference type="Gene3D" id="3.30.70.1230">
    <property type="entry name" value="Nucleotide cyclase"/>
    <property type="match status" value="1"/>
</dbReference>
<dbReference type="GO" id="GO:0035556">
    <property type="term" value="P:intracellular signal transduction"/>
    <property type="evidence" value="ECO:0007669"/>
    <property type="project" value="InterPro"/>
</dbReference>
<name>A0A7W8X6M6_9HYPH</name>
<dbReference type="Gene3D" id="3.30.450.20">
    <property type="entry name" value="PAS domain"/>
    <property type="match status" value="2"/>
</dbReference>
<evidence type="ECO:0000259" key="7">
    <source>
        <dbReference type="PROSITE" id="PS50125"/>
    </source>
</evidence>
<dbReference type="Proteomes" id="UP000585507">
    <property type="component" value="Unassembled WGS sequence"/>
</dbReference>
<dbReference type="Pfam" id="PF02743">
    <property type="entry name" value="dCache_1"/>
    <property type="match status" value="1"/>
</dbReference>
<dbReference type="Pfam" id="PF00211">
    <property type="entry name" value="Guanylate_cyc"/>
    <property type="match status" value="1"/>
</dbReference>
<gene>
    <name evidence="9" type="ORF">GGD55_000810</name>
</gene>
<dbReference type="InterPro" id="IPR050697">
    <property type="entry name" value="Adenylyl/Guanylyl_Cyclase_3/4"/>
</dbReference>
<evidence type="ECO:0000256" key="6">
    <source>
        <dbReference type="SAM" id="Phobius"/>
    </source>
</evidence>
<dbReference type="SUPFAM" id="SSF103190">
    <property type="entry name" value="Sensory domain-like"/>
    <property type="match status" value="1"/>
</dbReference>
<sequence>MSEQSVGPVAKSNAAGWTRPLRSLLGLAMAALLIVVSSTLVGFGYWRARDSALVNAEADMRAFSDRLVDRMGILSGRTTALVGFTASIANSFLVPPPERLDDKITLLREVIAQSPDLDGIYAGYPDGAFIQAVDLKTEAWRKALVAPAGTDVAIRVMEPMAAEVRSSRLVFLDKDGRQTLERRLPATDFDPRGRPWYQAAVNGTKPTAIGPYMMATTGTLGMSISQAHRSNRGIVIGADIDLGTITEFMAHERLTPGTVAVVMDAAGRPIMHSDRGLMARMTAPKERGEPSVSRAADPLLKGIRANLPKDGGVSVADIGGRTYIIMATSVKSVLLLAGHRTVVAAPLDELTAAASRSLYQGLAIAAAIVMLGLVTALFVARLITQSLGHLTANANRLQDLDFTAPSEVSSHIAEISTLGRAMSRARDAIFTFALYVPKELVRKGIESGEFAGRGARRQEVTAWFTDIYDFTTLSEQRTPEEVLALLSDYFDLFNETVSAHGGEIIQFLGDSVFAMWNAPVANERHAENACRCALAVERKLRVFNADLKARGLPELRTRFGVHTGTAVVGSVGARQRLQYTAMGDTVNVASRLEGMNKLYGTTILASSAVVAQCGDAIAFRPLGEAQVKGRMTALDIYEVVGEKTDGDCQPDGPEPRVARQA</sequence>
<feature type="transmembrane region" description="Helical" evidence="6">
    <location>
        <begin position="24"/>
        <end position="46"/>
    </location>
</feature>
<keyword evidence="4 6" id="KW-1133">Transmembrane helix</keyword>
<keyword evidence="5 6" id="KW-0472">Membrane</keyword>
<organism evidence="9 10">
    <name type="scientific">Rhizobium giardinii</name>
    <dbReference type="NCBI Taxonomy" id="56731"/>
    <lineage>
        <taxon>Bacteria</taxon>
        <taxon>Pseudomonadati</taxon>
        <taxon>Pseudomonadota</taxon>
        <taxon>Alphaproteobacteria</taxon>
        <taxon>Hyphomicrobiales</taxon>
        <taxon>Rhizobiaceae</taxon>
        <taxon>Rhizobium/Agrobacterium group</taxon>
        <taxon>Rhizobium</taxon>
    </lineage>
</organism>
<dbReference type="AlphaFoldDB" id="A0A7W8X6M6"/>
<evidence type="ECO:0000256" key="4">
    <source>
        <dbReference type="ARBA" id="ARBA00022989"/>
    </source>
</evidence>
<dbReference type="PANTHER" id="PTHR43081">
    <property type="entry name" value="ADENYLATE CYCLASE, TERMINAL-DIFFERENTIATION SPECIFIC-RELATED"/>
    <property type="match status" value="1"/>
</dbReference>
<dbReference type="SUPFAM" id="SSF55073">
    <property type="entry name" value="Nucleotide cyclase"/>
    <property type="match status" value="1"/>
</dbReference>
<dbReference type="InterPro" id="IPR033479">
    <property type="entry name" value="dCache_1"/>
</dbReference>
<evidence type="ECO:0000259" key="8">
    <source>
        <dbReference type="PROSITE" id="PS50885"/>
    </source>
</evidence>
<dbReference type="GO" id="GO:0004016">
    <property type="term" value="F:adenylate cyclase activity"/>
    <property type="evidence" value="ECO:0007669"/>
    <property type="project" value="UniProtKB-EC"/>
</dbReference>
<evidence type="ECO:0000256" key="5">
    <source>
        <dbReference type="ARBA" id="ARBA00023136"/>
    </source>
</evidence>
<keyword evidence="9" id="KW-0456">Lyase</keyword>
<evidence type="ECO:0000313" key="10">
    <source>
        <dbReference type="Proteomes" id="UP000585507"/>
    </source>
</evidence>
<protein>
    <submittedName>
        <fullName evidence="9">Adenylate cyclase</fullName>
        <ecNumber evidence="9">4.6.1.1</ecNumber>
    </submittedName>
</protein>
<evidence type="ECO:0000313" key="9">
    <source>
        <dbReference type="EMBL" id="MBB5534139.1"/>
    </source>
</evidence>
<accession>A0A7W8X6M6</accession>
<dbReference type="RefSeq" id="WP_018323807.1">
    <property type="nucleotide sequence ID" value="NZ_JACHBK010000002.1"/>
</dbReference>
<keyword evidence="10" id="KW-1185">Reference proteome</keyword>
<feature type="domain" description="HAMP" evidence="8">
    <location>
        <begin position="381"/>
        <end position="434"/>
    </location>
</feature>
<dbReference type="CDD" id="cd07302">
    <property type="entry name" value="CHD"/>
    <property type="match status" value="1"/>
</dbReference>
<dbReference type="Gene3D" id="6.10.340.10">
    <property type="match status" value="1"/>
</dbReference>
<dbReference type="GO" id="GO:0005886">
    <property type="term" value="C:plasma membrane"/>
    <property type="evidence" value="ECO:0007669"/>
    <property type="project" value="UniProtKB-SubCell"/>
</dbReference>
<dbReference type="PANTHER" id="PTHR43081:SF1">
    <property type="entry name" value="ADENYLATE CYCLASE, TERMINAL-DIFFERENTIATION SPECIFIC"/>
    <property type="match status" value="1"/>
</dbReference>
<dbReference type="InterPro" id="IPR003660">
    <property type="entry name" value="HAMP_dom"/>
</dbReference>
<comment type="caution">
    <text evidence="9">The sequence shown here is derived from an EMBL/GenBank/DDBJ whole genome shotgun (WGS) entry which is preliminary data.</text>
</comment>
<evidence type="ECO:0000256" key="3">
    <source>
        <dbReference type="ARBA" id="ARBA00022692"/>
    </source>
</evidence>
<dbReference type="PROSITE" id="PS50885">
    <property type="entry name" value="HAMP"/>
    <property type="match status" value="1"/>
</dbReference>
<comment type="subcellular location">
    <subcellularLocation>
        <location evidence="1">Cell membrane</location>
        <topology evidence="1">Multi-pass membrane protein</topology>
    </subcellularLocation>
</comment>
<dbReference type="EC" id="4.6.1.1" evidence="9"/>
<feature type="domain" description="Guanylate cyclase" evidence="7">
    <location>
        <begin position="461"/>
        <end position="593"/>
    </location>
</feature>
<dbReference type="InterPro" id="IPR029151">
    <property type="entry name" value="Sensor-like_sf"/>
</dbReference>
<proteinExistence type="predicted"/>
<dbReference type="SMART" id="SM00044">
    <property type="entry name" value="CYCc"/>
    <property type="match status" value="1"/>
</dbReference>
<keyword evidence="3 6" id="KW-0812">Transmembrane</keyword>
<evidence type="ECO:0000256" key="2">
    <source>
        <dbReference type="ARBA" id="ARBA00022475"/>
    </source>
</evidence>
<dbReference type="InterPro" id="IPR001054">
    <property type="entry name" value="A/G_cyclase"/>
</dbReference>
<dbReference type="GO" id="GO:0009190">
    <property type="term" value="P:cyclic nucleotide biosynthetic process"/>
    <property type="evidence" value="ECO:0007669"/>
    <property type="project" value="InterPro"/>
</dbReference>
<evidence type="ECO:0000256" key="1">
    <source>
        <dbReference type="ARBA" id="ARBA00004651"/>
    </source>
</evidence>